<dbReference type="Proteomes" id="UP000295304">
    <property type="component" value="Unassembled WGS sequence"/>
</dbReference>
<keyword evidence="3" id="KW-1185">Reference proteome</keyword>
<comment type="caution">
    <text evidence="2">The sequence shown here is derived from an EMBL/GenBank/DDBJ whole genome shotgun (WGS) entry which is preliminary data.</text>
</comment>
<dbReference type="RefSeq" id="WP_132939028.1">
    <property type="nucleotide sequence ID" value="NZ_CP119676.1"/>
</dbReference>
<protein>
    <submittedName>
        <fullName evidence="2">Uncharacterized protein</fullName>
    </submittedName>
</protein>
<proteinExistence type="predicted"/>
<gene>
    <name evidence="2" type="ORF">EDD55_105127</name>
</gene>
<feature type="region of interest" description="Disordered" evidence="1">
    <location>
        <begin position="40"/>
        <end position="71"/>
    </location>
</feature>
<dbReference type="AlphaFoldDB" id="A0A4V2UNL8"/>
<evidence type="ECO:0000256" key="1">
    <source>
        <dbReference type="SAM" id="MobiDB-lite"/>
    </source>
</evidence>
<accession>A0A4V2UNL8</accession>
<organism evidence="2 3">
    <name type="scientific">Varunaivibrio sulfuroxidans</name>
    <dbReference type="NCBI Taxonomy" id="1773489"/>
    <lineage>
        <taxon>Bacteria</taxon>
        <taxon>Pseudomonadati</taxon>
        <taxon>Pseudomonadota</taxon>
        <taxon>Alphaproteobacteria</taxon>
        <taxon>Rhodospirillales</taxon>
        <taxon>Magnetovibrionaceae</taxon>
        <taxon>Varunaivibrio</taxon>
    </lineage>
</organism>
<evidence type="ECO:0000313" key="3">
    <source>
        <dbReference type="Proteomes" id="UP000295304"/>
    </source>
</evidence>
<reference evidence="2 3" key="1">
    <citation type="submission" date="2019-03" db="EMBL/GenBank/DDBJ databases">
        <title>Genomic Encyclopedia of Type Strains, Phase IV (KMG-IV): sequencing the most valuable type-strain genomes for metagenomic binning, comparative biology and taxonomic classification.</title>
        <authorList>
            <person name="Goeker M."/>
        </authorList>
    </citation>
    <scope>NUCLEOTIDE SEQUENCE [LARGE SCALE GENOMIC DNA]</scope>
    <source>
        <strain evidence="2 3">DSM 101688</strain>
    </source>
</reference>
<sequence>MTTKKYLLKGDMPLLMDGKLYADGDTVDIDEAAAAAHVAAGRLEPVTTPTPNTPSPDGKAPGAKAGKPPKE</sequence>
<evidence type="ECO:0000313" key="2">
    <source>
        <dbReference type="EMBL" id="TCS62581.1"/>
    </source>
</evidence>
<name>A0A4V2UNL8_9PROT</name>
<dbReference type="EMBL" id="SLZW01000005">
    <property type="protein sequence ID" value="TCS62581.1"/>
    <property type="molecule type" value="Genomic_DNA"/>
</dbReference>